<accession>A6G1U4</accession>
<dbReference type="PROSITE" id="PS51257">
    <property type="entry name" value="PROKAR_LIPOPROTEIN"/>
    <property type="match status" value="1"/>
</dbReference>
<dbReference type="OrthoDB" id="5519009at2"/>
<organism evidence="2 3">
    <name type="scientific">Plesiocystis pacifica SIR-1</name>
    <dbReference type="NCBI Taxonomy" id="391625"/>
    <lineage>
        <taxon>Bacteria</taxon>
        <taxon>Pseudomonadati</taxon>
        <taxon>Myxococcota</taxon>
        <taxon>Polyangia</taxon>
        <taxon>Nannocystales</taxon>
        <taxon>Nannocystaceae</taxon>
        <taxon>Plesiocystis</taxon>
    </lineage>
</organism>
<sequence length="97" mass="10496">MPKTRLVPSAAITALAVLGLLSTTGCSKPTEEQCEQFADHFVTLLEESRENPSSKIQKLANNQRDKLIDGCVQDGSVEEVECVLAQSSMVDVEANCK</sequence>
<comment type="caution">
    <text evidence="2">The sequence shown here is derived from an EMBL/GenBank/DDBJ whole genome shotgun (WGS) entry which is preliminary data.</text>
</comment>
<protein>
    <recommendedName>
        <fullName evidence="4">Lipoprotein</fullName>
    </recommendedName>
</protein>
<dbReference type="EMBL" id="ABCS01000013">
    <property type="protein sequence ID" value="EDM80134.1"/>
    <property type="molecule type" value="Genomic_DNA"/>
</dbReference>
<evidence type="ECO:0000313" key="3">
    <source>
        <dbReference type="Proteomes" id="UP000005801"/>
    </source>
</evidence>
<reference evidence="2 3" key="1">
    <citation type="submission" date="2007-06" db="EMBL/GenBank/DDBJ databases">
        <authorList>
            <person name="Shimkets L."/>
            <person name="Ferriera S."/>
            <person name="Johnson J."/>
            <person name="Kravitz S."/>
            <person name="Beeson K."/>
            <person name="Sutton G."/>
            <person name="Rogers Y.-H."/>
            <person name="Friedman R."/>
            <person name="Frazier M."/>
            <person name="Venter J.C."/>
        </authorList>
    </citation>
    <scope>NUCLEOTIDE SEQUENCE [LARGE SCALE GENOMIC DNA]</scope>
    <source>
        <strain evidence="2 3">SIR-1</strain>
    </source>
</reference>
<dbReference type="Proteomes" id="UP000005801">
    <property type="component" value="Unassembled WGS sequence"/>
</dbReference>
<evidence type="ECO:0000313" key="2">
    <source>
        <dbReference type="EMBL" id="EDM80134.1"/>
    </source>
</evidence>
<feature type="chain" id="PRO_5002697409" description="Lipoprotein" evidence="1">
    <location>
        <begin position="28"/>
        <end position="97"/>
    </location>
</feature>
<name>A6G1U4_9BACT</name>
<dbReference type="STRING" id="391625.PPSIR1_35827"/>
<proteinExistence type="predicted"/>
<feature type="signal peptide" evidence="1">
    <location>
        <begin position="1"/>
        <end position="27"/>
    </location>
</feature>
<dbReference type="RefSeq" id="WP_006970693.1">
    <property type="nucleotide sequence ID" value="NZ_ABCS01000013.1"/>
</dbReference>
<evidence type="ECO:0008006" key="4">
    <source>
        <dbReference type="Google" id="ProtNLM"/>
    </source>
</evidence>
<gene>
    <name evidence="2" type="ORF">PPSIR1_35827</name>
</gene>
<dbReference type="AlphaFoldDB" id="A6G1U4"/>
<keyword evidence="3" id="KW-1185">Reference proteome</keyword>
<keyword evidence="1" id="KW-0732">Signal</keyword>
<evidence type="ECO:0000256" key="1">
    <source>
        <dbReference type="SAM" id="SignalP"/>
    </source>
</evidence>